<dbReference type="Proteomes" id="UP001345963">
    <property type="component" value="Unassembled WGS sequence"/>
</dbReference>
<reference evidence="2 3" key="1">
    <citation type="submission" date="2021-07" db="EMBL/GenBank/DDBJ databases">
        <authorList>
            <person name="Palmer J.M."/>
        </authorList>
    </citation>
    <scope>NUCLEOTIDE SEQUENCE [LARGE SCALE GENOMIC DNA]</scope>
    <source>
        <strain evidence="2 3">AT_MEX2019</strain>
        <tissue evidence="2">Muscle</tissue>
    </source>
</reference>
<accession>A0ABU7C335</accession>
<evidence type="ECO:0000256" key="1">
    <source>
        <dbReference type="SAM" id="MobiDB-lite"/>
    </source>
</evidence>
<feature type="compositionally biased region" description="Polar residues" evidence="1">
    <location>
        <begin position="41"/>
        <end position="61"/>
    </location>
</feature>
<feature type="region of interest" description="Disordered" evidence="1">
    <location>
        <begin position="1"/>
        <end position="122"/>
    </location>
</feature>
<name>A0ABU7C335_9TELE</name>
<sequence length="122" mass="13013">MVSQGTSSPADPKRAPPFAEFPTHPRGTTQTLKTRSPAPTPSSQPEEATNPQQKPAGSRCSNDPECGPTTEKRADRPAQCNQNTPHKGGHMTNVPNHPRTHGAKPTEHPALTACTRLQPQPG</sequence>
<evidence type="ECO:0000313" key="2">
    <source>
        <dbReference type="EMBL" id="MED6255999.1"/>
    </source>
</evidence>
<gene>
    <name evidence="2" type="ORF">ATANTOWER_018025</name>
</gene>
<protein>
    <submittedName>
        <fullName evidence="2">Uncharacterized protein</fullName>
    </submittedName>
</protein>
<evidence type="ECO:0000313" key="3">
    <source>
        <dbReference type="Proteomes" id="UP001345963"/>
    </source>
</evidence>
<proteinExistence type="predicted"/>
<organism evidence="2 3">
    <name type="scientific">Ataeniobius toweri</name>
    <dbReference type="NCBI Taxonomy" id="208326"/>
    <lineage>
        <taxon>Eukaryota</taxon>
        <taxon>Metazoa</taxon>
        <taxon>Chordata</taxon>
        <taxon>Craniata</taxon>
        <taxon>Vertebrata</taxon>
        <taxon>Euteleostomi</taxon>
        <taxon>Actinopterygii</taxon>
        <taxon>Neopterygii</taxon>
        <taxon>Teleostei</taxon>
        <taxon>Neoteleostei</taxon>
        <taxon>Acanthomorphata</taxon>
        <taxon>Ovalentaria</taxon>
        <taxon>Atherinomorphae</taxon>
        <taxon>Cyprinodontiformes</taxon>
        <taxon>Goodeidae</taxon>
        <taxon>Ataeniobius</taxon>
    </lineage>
</organism>
<keyword evidence="3" id="KW-1185">Reference proteome</keyword>
<dbReference type="EMBL" id="JAHUTI010072565">
    <property type="protein sequence ID" value="MED6255999.1"/>
    <property type="molecule type" value="Genomic_DNA"/>
</dbReference>
<comment type="caution">
    <text evidence="2">The sequence shown here is derived from an EMBL/GenBank/DDBJ whole genome shotgun (WGS) entry which is preliminary data.</text>
</comment>